<evidence type="ECO:0000313" key="2">
    <source>
        <dbReference type="Proteomes" id="UP000821845"/>
    </source>
</evidence>
<dbReference type="EMBL" id="CM023491">
    <property type="protein sequence ID" value="KAH6941583.1"/>
    <property type="molecule type" value="Genomic_DNA"/>
</dbReference>
<comment type="caution">
    <text evidence="1">The sequence shown here is derived from an EMBL/GenBank/DDBJ whole genome shotgun (WGS) entry which is preliminary data.</text>
</comment>
<name>A0ACB7T631_HYAAI</name>
<dbReference type="Proteomes" id="UP000821845">
    <property type="component" value="Chromosome 11"/>
</dbReference>
<organism evidence="1 2">
    <name type="scientific">Hyalomma asiaticum</name>
    <name type="common">Tick</name>
    <dbReference type="NCBI Taxonomy" id="266040"/>
    <lineage>
        <taxon>Eukaryota</taxon>
        <taxon>Metazoa</taxon>
        <taxon>Ecdysozoa</taxon>
        <taxon>Arthropoda</taxon>
        <taxon>Chelicerata</taxon>
        <taxon>Arachnida</taxon>
        <taxon>Acari</taxon>
        <taxon>Parasitiformes</taxon>
        <taxon>Ixodida</taxon>
        <taxon>Ixodoidea</taxon>
        <taxon>Ixodidae</taxon>
        <taxon>Hyalomminae</taxon>
        <taxon>Hyalomma</taxon>
    </lineage>
</organism>
<reference evidence="1" key="1">
    <citation type="submission" date="2020-05" db="EMBL/GenBank/DDBJ databases">
        <title>Large-scale comparative analyses of tick genomes elucidate their genetic diversity and vector capacities.</title>
        <authorList>
            <person name="Jia N."/>
            <person name="Wang J."/>
            <person name="Shi W."/>
            <person name="Du L."/>
            <person name="Sun Y."/>
            <person name="Zhan W."/>
            <person name="Jiang J."/>
            <person name="Wang Q."/>
            <person name="Zhang B."/>
            <person name="Ji P."/>
            <person name="Sakyi L.B."/>
            <person name="Cui X."/>
            <person name="Yuan T."/>
            <person name="Jiang B."/>
            <person name="Yang W."/>
            <person name="Lam T.T.-Y."/>
            <person name="Chang Q."/>
            <person name="Ding S."/>
            <person name="Wang X."/>
            <person name="Zhu J."/>
            <person name="Ruan X."/>
            <person name="Zhao L."/>
            <person name="Wei J."/>
            <person name="Que T."/>
            <person name="Du C."/>
            <person name="Cheng J."/>
            <person name="Dai P."/>
            <person name="Han X."/>
            <person name="Huang E."/>
            <person name="Gao Y."/>
            <person name="Liu J."/>
            <person name="Shao H."/>
            <person name="Ye R."/>
            <person name="Li L."/>
            <person name="Wei W."/>
            <person name="Wang X."/>
            <person name="Wang C."/>
            <person name="Yang T."/>
            <person name="Huo Q."/>
            <person name="Li W."/>
            <person name="Guo W."/>
            <person name="Chen H."/>
            <person name="Zhou L."/>
            <person name="Ni X."/>
            <person name="Tian J."/>
            <person name="Zhou Y."/>
            <person name="Sheng Y."/>
            <person name="Liu T."/>
            <person name="Pan Y."/>
            <person name="Xia L."/>
            <person name="Li J."/>
            <person name="Zhao F."/>
            <person name="Cao W."/>
        </authorList>
    </citation>
    <scope>NUCLEOTIDE SEQUENCE</scope>
    <source>
        <strain evidence="1">Hyas-2018</strain>
    </source>
</reference>
<accession>A0ACB7T631</accession>
<sequence length="86" mass="9746">MSLHQPPEFRPTPGKPAIPWTQWHCLFNNYLLALGSDIHPPARRTALLLLCLGVEGQHLYYALPEKAPSRPRAEEKGKKGGHERRV</sequence>
<evidence type="ECO:0000313" key="1">
    <source>
        <dbReference type="EMBL" id="KAH6941583.1"/>
    </source>
</evidence>
<keyword evidence="2" id="KW-1185">Reference proteome</keyword>
<gene>
    <name evidence="1" type="ORF">HPB50_020476</name>
</gene>
<protein>
    <submittedName>
        <fullName evidence="1">Uncharacterized protein</fullName>
    </submittedName>
</protein>
<proteinExistence type="predicted"/>